<gene>
    <name evidence="3" type="ORF">R9X50_00317000</name>
</gene>
<dbReference type="InterPro" id="IPR053931">
    <property type="entry name" value="RapZ_C"/>
</dbReference>
<keyword evidence="4" id="KW-1185">Reference proteome</keyword>
<dbReference type="EMBL" id="CP138583">
    <property type="protein sequence ID" value="WPH00345.1"/>
    <property type="molecule type" value="Genomic_DNA"/>
</dbReference>
<reference evidence="3 4" key="1">
    <citation type="submission" date="2023-11" db="EMBL/GenBank/DDBJ databases">
        <title>An acidophilic fungus is an integral part of prey digestion in a carnivorous sundew plant.</title>
        <authorList>
            <person name="Tsai I.J."/>
        </authorList>
    </citation>
    <scope>NUCLEOTIDE SEQUENCE [LARGE SCALE GENOMIC DNA]</scope>
    <source>
        <strain evidence="3">169a</strain>
    </source>
</reference>
<accession>A0AAQ3R9P2</accession>
<feature type="compositionally biased region" description="Basic and acidic residues" evidence="1">
    <location>
        <begin position="87"/>
        <end position="98"/>
    </location>
</feature>
<feature type="region of interest" description="Disordered" evidence="1">
    <location>
        <begin position="87"/>
        <end position="119"/>
    </location>
</feature>
<dbReference type="Pfam" id="PF22740">
    <property type="entry name" value="PapZ_C"/>
    <property type="match status" value="1"/>
</dbReference>
<protein>
    <recommendedName>
        <fullName evidence="2">RapZ C-terminal domain-containing protein</fullName>
    </recommendedName>
</protein>
<evidence type="ECO:0000259" key="2">
    <source>
        <dbReference type="Pfam" id="PF22740"/>
    </source>
</evidence>
<dbReference type="Proteomes" id="UP001303373">
    <property type="component" value="Chromosome 4"/>
</dbReference>
<name>A0AAQ3R9P2_9PEZI</name>
<evidence type="ECO:0000256" key="1">
    <source>
        <dbReference type="SAM" id="MobiDB-lite"/>
    </source>
</evidence>
<feature type="domain" description="RapZ C-terminal" evidence="2">
    <location>
        <begin position="116"/>
        <end position="163"/>
    </location>
</feature>
<evidence type="ECO:0000313" key="4">
    <source>
        <dbReference type="Proteomes" id="UP001303373"/>
    </source>
</evidence>
<sequence length="199" mass="22588">MTYTMEPTPRPPIHLMIFSHGHAKPLTPPGNLTYNLRKITNPPRHMLQNYDGRARRLRDHMLRDAEFVSMLERARRDVDDYLGHADTKRAAEVDRESSAARGEGGEENDGGQQIESSDNNEPVTLRLACFCAQGKHRSVAFAEELAASNWPKHYVVTLEHRDVDLAKADRGKTERRDKARWSKGSELSMVSSAECDFDE</sequence>
<proteinExistence type="predicted"/>
<evidence type="ECO:0000313" key="3">
    <source>
        <dbReference type="EMBL" id="WPH00345.1"/>
    </source>
</evidence>
<dbReference type="AlphaFoldDB" id="A0AAQ3R9P2"/>
<organism evidence="3 4">
    <name type="scientific">Acrodontium crateriforme</name>
    <dbReference type="NCBI Taxonomy" id="150365"/>
    <lineage>
        <taxon>Eukaryota</taxon>
        <taxon>Fungi</taxon>
        <taxon>Dikarya</taxon>
        <taxon>Ascomycota</taxon>
        <taxon>Pezizomycotina</taxon>
        <taxon>Dothideomycetes</taxon>
        <taxon>Dothideomycetidae</taxon>
        <taxon>Mycosphaerellales</taxon>
        <taxon>Teratosphaeriaceae</taxon>
        <taxon>Acrodontium</taxon>
    </lineage>
</organism>